<comment type="caution">
    <text evidence="3">The sequence shown here is derived from an EMBL/GenBank/DDBJ whole genome shotgun (WGS) entry which is preliminary data.</text>
</comment>
<evidence type="ECO:0000313" key="4">
    <source>
        <dbReference type="Proteomes" id="UP000434101"/>
    </source>
</evidence>
<gene>
    <name evidence="3" type="ORF">GS429_14535</name>
</gene>
<feature type="domain" description="DUF7347" evidence="1">
    <location>
        <begin position="3"/>
        <end position="84"/>
    </location>
</feature>
<proteinExistence type="predicted"/>
<accession>A0A6B0VNA1</accession>
<feature type="domain" description="DUF7351" evidence="2">
    <location>
        <begin position="101"/>
        <end position="277"/>
    </location>
</feature>
<dbReference type="Gene3D" id="1.10.10.10">
    <property type="entry name" value="Winged helix-like DNA-binding domain superfamily/Winged helix DNA-binding domain"/>
    <property type="match status" value="1"/>
</dbReference>
<organism evidence="3 4">
    <name type="scientific">Natronorubrum halalkaliphilum</name>
    <dbReference type="NCBI Taxonomy" id="2691917"/>
    <lineage>
        <taxon>Archaea</taxon>
        <taxon>Methanobacteriati</taxon>
        <taxon>Methanobacteriota</taxon>
        <taxon>Stenosarchaea group</taxon>
        <taxon>Halobacteria</taxon>
        <taxon>Halobacteriales</taxon>
        <taxon>Natrialbaceae</taxon>
        <taxon>Natronorubrum</taxon>
    </lineage>
</organism>
<sequence>MDPADAFAALGNSTRVEILQAFLERYLANPEETTVQFSTLRKATGIRDSGQFRYHLEQLRGMFVEKCEDGYRLTYAGSNVINAIIAGTYTGRKRLGPVTLDSTCSRCGTGARASYRDGVLEVACENDHLLFFWTVPPNAAASGSIEELVELTTTLAFQSYELVAGGTCSACYSAVEPGIRLVETDGAERSARFSAYCDSCAASWDAPAGFVLLTHPEIESLYYRRGRPISTRYWWELEVVDRVDQVTVLEEGPLRVRLSVSIDDVRVRATIDESARVVDLDLDPDLESRSETDRSQSQT</sequence>
<dbReference type="AlphaFoldDB" id="A0A6B0VNA1"/>
<reference evidence="3 4" key="1">
    <citation type="submission" date="2020-01" db="EMBL/GenBank/DDBJ databases">
        <title>Natronorubrum sp. JWXQ-INN 674 isolated from Inner Mongolia Autonomous Region of China.</title>
        <authorList>
            <person name="Xue Q."/>
        </authorList>
    </citation>
    <scope>NUCLEOTIDE SEQUENCE [LARGE SCALE GENOMIC DNA]</scope>
    <source>
        <strain evidence="3 4">JWXQ-INN-674</strain>
    </source>
</reference>
<dbReference type="Proteomes" id="UP000434101">
    <property type="component" value="Unassembled WGS sequence"/>
</dbReference>
<name>A0A6B0VNA1_9EURY</name>
<dbReference type="InterPro" id="IPR036388">
    <property type="entry name" value="WH-like_DNA-bd_sf"/>
</dbReference>
<evidence type="ECO:0000259" key="1">
    <source>
        <dbReference type="Pfam" id="PF24038"/>
    </source>
</evidence>
<evidence type="ECO:0000259" key="2">
    <source>
        <dbReference type="Pfam" id="PF24042"/>
    </source>
</evidence>
<dbReference type="EMBL" id="WUYX01000044">
    <property type="protein sequence ID" value="MXV63261.1"/>
    <property type="molecule type" value="Genomic_DNA"/>
</dbReference>
<dbReference type="InterPro" id="IPR055775">
    <property type="entry name" value="DUF7351"/>
</dbReference>
<keyword evidence="4" id="KW-1185">Reference proteome</keyword>
<protein>
    <submittedName>
        <fullName evidence="3">ArsR family transcriptional regulator</fullName>
    </submittedName>
</protein>
<dbReference type="Pfam" id="PF24042">
    <property type="entry name" value="DUF7351"/>
    <property type="match status" value="1"/>
</dbReference>
<dbReference type="InterPro" id="IPR055771">
    <property type="entry name" value="DUF7347"/>
</dbReference>
<evidence type="ECO:0000313" key="3">
    <source>
        <dbReference type="EMBL" id="MXV63261.1"/>
    </source>
</evidence>
<dbReference type="Pfam" id="PF24038">
    <property type="entry name" value="DUF7347"/>
    <property type="match status" value="1"/>
</dbReference>